<evidence type="ECO:0000313" key="2">
    <source>
        <dbReference type="Proteomes" id="UP001247805"/>
    </source>
</evidence>
<keyword evidence="2" id="KW-1185">Reference proteome</keyword>
<name>A0ABU3SWV1_9ALTE</name>
<dbReference type="PANTHER" id="PTHR37953:SF1">
    <property type="entry name" value="UPF0127 PROTEIN MJ1496"/>
    <property type="match status" value="1"/>
</dbReference>
<protein>
    <submittedName>
        <fullName evidence="1">DUF192 domain-containing protein</fullName>
    </submittedName>
</protein>
<proteinExistence type="predicted"/>
<reference evidence="1 2" key="1">
    <citation type="submission" date="2023-10" db="EMBL/GenBank/DDBJ databases">
        <title>Glaciecola aquimarina strain GGW-M5 nov., isolated from a coastal seawater.</title>
        <authorList>
            <person name="Bayburt H."/>
            <person name="Kim J.M."/>
            <person name="Choi B.J."/>
            <person name="Jeon C.O."/>
        </authorList>
    </citation>
    <scope>NUCLEOTIDE SEQUENCE [LARGE SCALE GENOMIC DNA]</scope>
    <source>
        <strain evidence="1 2">KCTC 32108</strain>
    </source>
</reference>
<dbReference type="EMBL" id="JAWDIO010000002">
    <property type="protein sequence ID" value="MDU0354484.1"/>
    <property type="molecule type" value="Genomic_DNA"/>
</dbReference>
<dbReference type="PANTHER" id="PTHR37953">
    <property type="entry name" value="UPF0127 PROTEIN MJ1496"/>
    <property type="match status" value="1"/>
</dbReference>
<dbReference type="InterPro" id="IPR003795">
    <property type="entry name" value="DUF192"/>
</dbReference>
<dbReference type="Pfam" id="PF02643">
    <property type="entry name" value="DUF192"/>
    <property type="match status" value="1"/>
</dbReference>
<accession>A0ABU3SWV1</accession>
<organism evidence="1 2">
    <name type="scientific">Paraglaciecola aquimarina</name>
    <dbReference type="NCBI Taxonomy" id="1235557"/>
    <lineage>
        <taxon>Bacteria</taxon>
        <taxon>Pseudomonadati</taxon>
        <taxon>Pseudomonadota</taxon>
        <taxon>Gammaproteobacteria</taxon>
        <taxon>Alteromonadales</taxon>
        <taxon>Alteromonadaceae</taxon>
        <taxon>Paraglaciecola</taxon>
    </lineage>
</organism>
<dbReference type="Gene3D" id="2.60.120.1140">
    <property type="entry name" value="Protein of unknown function DUF192"/>
    <property type="match status" value="1"/>
</dbReference>
<dbReference type="Proteomes" id="UP001247805">
    <property type="component" value="Unassembled WGS sequence"/>
</dbReference>
<gene>
    <name evidence="1" type="ORF">RS130_11550</name>
</gene>
<sequence length="148" mass="16667">MFNKMSVRAFVVFVWLMMLVLPVRAGGVVFSDVKVAVNQQTYLLEYATSFEQRAQGLMHRESLCNSCGMLFNFQKTRAVNMWMKNTLVPLDVAFIRADGFIVNIEAMQPHDLATTSSSGDVLYAWEMNQGWFAKNGIAVGDSITIIEK</sequence>
<evidence type="ECO:0000313" key="1">
    <source>
        <dbReference type="EMBL" id="MDU0354484.1"/>
    </source>
</evidence>
<dbReference type="InterPro" id="IPR038695">
    <property type="entry name" value="Saro_0823-like_sf"/>
</dbReference>
<dbReference type="RefSeq" id="WP_316026081.1">
    <property type="nucleotide sequence ID" value="NZ_JAWDIO010000002.1"/>
</dbReference>
<comment type="caution">
    <text evidence="1">The sequence shown here is derived from an EMBL/GenBank/DDBJ whole genome shotgun (WGS) entry which is preliminary data.</text>
</comment>